<accession>A0A9P8ICF2</accession>
<dbReference type="Proteomes" id="UP000750711">
    <property type="component" value="Unassembled WGS sequence"/>
</dbReference>
<evidence type="ECO:0000256" key="3">
    <source>
        <dbReference type="ARBA" id="ARBA00022483"/>
    </source>
</evidence>
<dbReference type="EMBL" id="JAGHQM010001876">
    <property type="protein sequence ID" value="KAH0551619.1"/>
    <property type="molecule type" value="Genomic_DNA"/>
</dbReference>
<dbReference type="SUPFAM" id="SSF74788">
    <property type="entry name" value="Cullin repeat-like"/>
    <property type="match status" value="1"/>
</dbReference>
<dbReference type="PANTHER" id="PTHR12542">
    <property type="entry name" value="EXOCYST COMPLEX PROTEIN EXO70"/>
    <property type="match status" value="1"/>
</dbReference>
<keyword evidence="3 4" id="KW-0268">Exocytosis</keyword>
<keyword evidence="4" id="KW-0653">Protein transport</keyword>
<organism evidence="6 7">
    <name type="scientific">Trichoglossum hirsutum</name>
    <dbReference type="NCBI Taxonomy" id="265104"/>
    <lineage>
        <taxon>Eukaryota</taxon>
        <taxon>Fungi</taxon>
        <taxon>Dikarya</taxon>
        <taxon>Ascomycota</taxon>
        <taxon>Pezizomycotina</taxon>
        <taxon>Geoglossomycetes</taxon>
        <taxon>Geoglossales</taxon>
        <taxon>Geoglossaceae</taxon>
        <taxon>Trichoglossum</taxon>
    </lineage>
</organism>
<dbReference type="Pfam" id="PF03081">
    <property type="entry name" value="Exo70_C"/>
    <property type="match status" value="1"/>
</dbReference>
<comment type="similarity">
    <text evidence="1 4">Belongs to the EXO70 family.</text>
</comment>
<protein>
    <recommendedName>
        <fullName evidence="4">Exocyst complex protein EXO70</fullName>
    </recommendedName>
</protein>
<dbReference type="GO" id="GO:0000145">
    <property type="term" value="C:exocyst"/>
    <property type="evidence" value="ECO:0007669"/>
    <property type="project" value="InterPro"/>
</dbReference>
<evidence type="ECO:0000256" key="4">
    <source>
        <dbReference type="RuleBase" id="RU365026"/>
    </source>
</evidence>
<comment type="caution">
    <text evidence="6">The sequence shown here is derived from an EMBL/GenBank/DDBJ whole genome shotgun (WGS) entry which is preliminary data.</text>
</comment>
<name>A0A9P8ICF2_9PEZI</name>
<feature type="domain" description="Exocyst complex subunit Exo70 C-terminal" evidence="5">
    <location>
        <begin position="248"/>
        <end position="630"/>
    </location>
</feature>
<evidence type="ECO:0000313" key="6">
    <source>
        <dbReference type="EMBL" id="KAH0551619.1"/>
    </source>
</evidence>
<evidence type="ECO:0000256" key="1">
    <source>
        <dbReference type="ARBA" id="ARBA00006756"/>
    </source>
</evidence>
<keyword evidence="7" id="KW-1185">Reference proteome</keyword>
<reference evidence="6" key="1">
    <citation type="submission" date="2021-03" db="EMBL/GenBank/DDBJ databases">
        <title>Comparative genomics and phylogenomic investigation of the class Geoglossomycetes provide insights into ecological specialization and systematics.</title>
        <authorList>
            <person name="Melie T."/>
            <person name="Pirro S."/>
            <person name="Miller A.N."/>
            <person name="Quandt A."/>
        </authorList>
    </citation>
    <scope>NUCLEOTIDE SEQUENCE</scope>
    <source>
        <strain evidence="6">CAQ_001_2017</strain>
    </source>
</reference>
<gene>
    <name evidence="6" type="ORF">GP486_007164</name>
</gene>
<dbReference type="Pfam" id="PF20669">
    <property type="entry name" value="Exo70_N"/>
    <property type="match status" value="1"/>
</dbReference>
<dbReference type="GO" id="GO:0005546">
    <property type="term" value="F:phosphatidylinositol-4,5-bisphosphate binding"/>
    <property type="evidence" value="ECO:0007669"/>
    <property type="project" value="InterPro"/>
</dbReference>
<dbReference type="InterPro" id="IPR016159">
    <property type="entry name" value="Cullin_repeat-like_dom_sf"/>
</dbReference>
<dbReference type="GO" id="GO:0015031">
    <property type="term" value="P:protein transport"/>
    <property type="evidence" value="ECO:0007669"/>
    <property type="project" value="UniProtKB-KW"/>
</dbReference>
<dbReference type="GO" id="GO:0005935">
    <property type="term" value="C:cellular bud neck"/>
    <property type="evidence" value="ECO:0007669"/>
    <property type="project" value="UniProtKB-SubCell"/>
</dbReference>
<dbReference type="InterPro" id="IPR046364">
    <property type="entry name" value="Exo70_C"/>
</dbReference>
<dbReference type="Gene3D" id="1.20.1280.170">
    <property type="entry name" value="Exocyst complex component Exo70"/>
    <property type="match status" value="1"/>
</dbReference>
<dbReference type="PANTHER" id="PTHR12542:SF41">
    <property type="entry name" value="EXOCYST COMPLEX COMPONENT 7"/>
    <property type="match status" value="1"/>
</dbReference>
<dbReference type="AlphaFoldDB" id="A0A9P8ICF2"/>
<comment type="subcellular location">
    <subcellularLocation>
        <location evidence="4">Bud</location>
    </subcellularLocation>
    <subcellularLocation>
        <location evidence="4">Bud neck</location>
    </subcellularLocation>
</comment>
<proteinExistence type="inferred from homology"/>
<dbReference type="GO" id="GO:0006887">
    <property type="term" value="P:exocytosis"/>
    <property type="evidence" value="ECO:0007669"/>
    <property type="project" value="UniProtKB-KW"/>
</dbReference>
<keyword evidence="2 4" id="KW-0813">Transport</keyword>
<dbReference type="InterPro" id="IPR004140">
    <property type="entry name" value="Exo70"/>
</dbReference>
<comment type="function">
    <text evidence="4">Involved in the secretory pathway as part of the exocyst complex which tethers secretory vesicles to the sites of exocytosis. Also plays a role in the assembly of the exocyst.</text>
</comment>
<sequence>MINRRGSAEEEDSAEVEVLLSRLSKTKLLTAKIQASLTRLETSAGNVQEAIRPIYGNTQRLQQLGTNIDRTLEAIENIRKPLDITSSEESIIRAGPQKAGLSEFLASVKRTNAALSELKSTNLRSSQDAVAKLTTLLKAGVQQLEFVFRETLIEDSRPVEPLHYVTKELPFPTIPQEKVSRLALINSSVAVSLIHLEPGDSSGGIPPTARLFSEIRGTYVARTLQNLAAASVNTTKKKTPDALYRQGTNGIGMYASGMEGLFLAEYENACQLFPREHWGPVYGSTARSALTEFSKTLRELNAHIKANVTTDCFLAYEIIDIVSSLSFRLVEKTGELKDEFQDALKPIRETAKNSLGELMEDTRRRISNMATIPLDGAAVPITPETMTRLQTMAAYISPLTTIMVALGDGNWFANGVSSNQRNSAKGFDVGADGRQLLAHYCSDTIDALMQSLENKARPILKGKSLLGVFIANNVGVVESMIRSSDLQPIMTSNWIARVDTWRKKGISLYLDAWKDPSSYLLDVTYTNRAGQRPPSGSNAPVNSAEIVKGLSSRDKDALKEKFKSFNASFEELISKHKQLAMEPQIKGQLAREVQALIEPLYGRFWDRYREVDKKGKYVRYDKGQLAAILAGLG</sequence>
<evidence type="ECO:0000313" key="7">
    <source>
        <dbReference type="Proteomes" id="UP000750711"/>
    </source>
</evidence>
<evidence type="ECO:0000256" key="2">
    <source>
        <dbReference type="ARBA" id="ARBA00022448"/>
    </source>
</evidence>
<evidence type="ECO:0000259" key="5">
    <source>
        <dbReference type="Pfam" id="PF03081"/>
    </source>
</evidence>